<dbReference type="InterPro" id="IPR052168">
    <property type="entry name" value="Cytochrome_b561_oxidase"/>
</dbReference>
<dbReference type="GO" id="GO:0022904">
    <property type="term" value="P:respiratory electron transport chain"/>
    <property type="evidence" value="ECO:0007669"/>
    <property type="project" value="InterPro"/>
</dbReference>
<dbReference type="GO" id="GO:0020037">
    <property type="term" value="F:heme binding"/>
    <property type="evidence" value="ECO:0007669"/>
    <property type="project" value="TreeGrafter"/>
</dbReference>
<evidence type="ECO:0000256" key="12">
    <source>
        <dbReference type="ARBA" id="ARBA00037975"/>
    </source>
</evidence>
<keyword evidence="4" id="KW-1003">Cell membrane</keyword>
<name>A0A3N6SKA9_9GAMM</name>
<keyword evidence="7" id="KW-0479">Metal-binding</keyword>
<dbReference type="PANTHER" id="PTHR30529:SF4">
    <property type="entry name" value="SUPEROXIDE OXIDASE CYBB"/>
    <property type="match status" value="1"/>
</dbReference>
<dbReference type="Pfam" id="PF01292">
    <property type="entry name" value="Ni_hydr_CYTB"/>
    <property type="match status" value="1"/>
</dbReference>
<evidence type="ECO:0000256" key="11">
    <source>
        <dbReference type="ARBA" id="ARBA00023136"/>
    </source>
</evidence>
<evidence type="ECO:0000256" key="2">
    <source>
        <dbReference type="ARBA" id="ARBA00004651"/>
    </source>
</evidence>
<feature type="domain" description="Cytochrome b561 bacterial/Ni-hydrogenase" evidence="14">
    <location>
        <begin position="4"/>
        <end position="173"/>
    </location>
</feature>
<comment type="cofactor">
    <cofactor evidence="1">
        <name>heme b</name>
        <dbReference type="ChEBI" id="CHEBI:60344"/>
    </cofactor>
</comment>
<keyword evidence="16" id="KW-1185">Reference proteome</keyword>
<keyword evidence="6 13" id="KW-0812">Transmembrane</keyword>
<keyword evidence="10" id="KW-0408">Iron</keyword>
<dbReference type="InterPro" id="IPR011577">
    <property type="entry name" value="Cyt_b561_bac/Ni-Hgenase"/>
</dbReference>
<proteinExistence type="inferred from homology"/>
<dbReference type="SUPFAM" id="SSF81342">
    <property type="entry name" value="Transmembrane di-heme cytochromes"/>
    <property type="match status" value="1"/>
</dbReference>
<dbReference type="EMBL" id="RHHM01000003">
    <property type="protein sequence ID" value="RQM39241.1"/>
    <property type="molecule type" value="Genomic_DNA"/>
</dbReference>
<dbReference type="InterPro" id="IPR016174">
    <property type="entry name" value="Di-haem_cyt_TM"/>
</dbReference>
<reference evidence="15 16" key="1">
    <citation type="submission" date="2018-10" db="EMBL/GenBank/DDBJ databases">
        <title>Draft genome sequence for the type isolate of Erwinia psidii, agent causal of bacterial blight in guava (Psidium guajava) and wilt and die-back of Eucalyptus spp.</title>
        <authorList>
            <person name="Hermenegildo P.S."/>
            <person name="Santos S.A."/>
            <person name="Guimaraes L.M.S."/>
            <person name="Vidigal P.M.P."/>
            <person name="Pereira I.C."/>
            <person name="Badel J.L."/>
            <person name="Alfenas-Zerbini P."/>
            <person name="Ferreira M.A.S.V."/>
            <person name="Alfenas A.C."/>
        </authorList>
    </citation>
    <scope>NUCLEOTIDE SEQUENCE [LARGE SCALE GENOMIC DNA]</scope>
    <source>
        <strain evidence="15 16">IBSBF 435</strain>
    </source>
</reference>
<dbReference type="Proteomes" id="UP000279457">
    <property type="component" value="Unassembled WGS sequence"/>
</dbReference>
<accession>A0A3N6SKA9</accession>
<sequence>MIKYARLQMLFHWLTVMLLVIAYATIELKWLADRGTWQRNVVMITHFSAGVCVLLMMFTRVFLRTRHRTPPVVPPLKHWQTGLSHLVHTLLYALFIVLPVLGVSSRYLRGRDWSLFGLNMPVSAVSNPELASTLIDWHETLAPLGYWLIGLHAVAALFHHYVMKDNTLRRMMP</sequence>
<gene>
    <name evidence="15" type="ORF">EB241_05665</name>
</gene>
<evidence type="ECO:0000256" key="9">
    <source>
        <dbReference type="ARBA" id="ARBA00022989"/>
    </source>
</evidence>
<feature type="transmembrane region" description="Helical" evidence="13">
    <location>
        <begin position="40"/>
        <end position="63"/>
    </location>
</feature>
<evidence type="ECO:0000256" key="1">
    <source>
        <dbReference type="ARBA" id="ARBA00001970"/>
    </source>
</evidence>
<protein>
    <submittedName>
        <fullName evidence="15">Cytochrome b561</fullName>
    </submittedName>
</protein>
<evidence type="ECO:0000256" key="5">
    <source>
        <dbReference type="ARBA" id="ARBA00022617"/>
    </source>
</evidence>
<keyword evidence="3" id="KW-0813">Transport</keyword>
<dbReference type="OrthoDB" id="8589936at2"/>
<dbReference type="PANTHER" id="PTHR30529">
    <property type="entry name" value="CYTOCHROME B561"/>
    <property type="match status" value="1"/>
</dbReference>
<keyword evidence="5" id="KW-0349">Heme</keyword>
<keyword evidence="9 13" id="KW-1133">Transmembrane helix</keyword>
<evidence type="ECO:0000256" key="3">
    <source>
        <dbReference type="ARBA" id="ARBA00022448"/>
    </source>
</evidence>
<dbReference type="NCBIfam" id="NF008566">
    <property type="entry name" value="PRK11513.1"/>
    <property type="match status" value="1"/>
</dbReference>
<evidence type="ECO:0000256" key="13">
    <source>
        <dbReference type="SAM" id="Phobius"/>
    </source>
</evidence>
<keyword evidence="8" id="KW-0249">Electron transport</keyword>
<evidence type="ECO:0000259" key="14">
    <source>
        <dbReference type="Pfam" id="PF01292"/>
    </source>
</evidence>
<evidence type="ECO:0000256" key="6">
    <source>
        <dbReference type="ARBA" id="ARBA00022692"/>
    </source>
</evidence>
<evidence type="ECO:0000256" key="7">
    <source>
        <dbReference type="ARBA" id="ARBA00022723"/>
    </source>
</evidence>
<evidence type="ECO:0000313" key="16">
    <source>
        <dbReference type="Proteomes" id="UP000279457"/>
    </source>
</evidence>
<evidence type="ECO:0000256" key="8">
    <source>
        <dbReference type="ARBA" id="ARBA00022982"/>
    </source>
</evidence>
<dbReference type="GO" id="GO:0046872">
    <property type="term" value="F:metal ion binding"/>
    <property type="evidence" value="ECO:0007669"/>
    <property type="project" value="UniProtKB-KW"/>
</dbReference>
<feature type="transmembrane region" description="Helical" evidence="13">
    <location>
        <begin position="144"/>
        <end position="162"/>
    </location>
</feature>
<comment type="caution">
    <text evidence="15">The sequence shown here is derived from an EMBL/GenBank/DDBJ whole genome shotgun (WGS) entry which is preliminary data.</text>
</comment>
<dbReference type="RefSeq" id="WP_124232216.1">
    <property type="nucleotide sequence ID" value="NZ_RHHM01000003.1"/>
</dbReference>
<dbReference type="GO" id="GO:0009055">
    <property type="term" value="F:electron transfer activity"/>
    <property type="evidence" value="ECO:0007669"/>
    <property type="project" value="InterPro"/>
</dbReference>
<organism evidence="15 16">
    <name type="scientific">Erwinia psidii</name>
    <dbReference type="NCBI Taxonomy" id="69224"/>
    <lineage>
        <taxon>Bacteria</taxon>
        <taxon>Pseudomonadati</taxon>
        <taxon>Pseudomonadota</taxon>
        <taxon>Gammaproteobacteria</taxon>
        <taxon>Enterobacterales</taxon>
        <taxon>Erwiniaceae</taxon>
        <taxon>Erwinia</taxon>
    </lineage>
</organism>
<evidence type="ECO:0000256" key="4">
    <source>
        <dbReference type="ARBA" id="ARBA00022475"/>
    </source>
</evidence>
<keyword evidence="11 13" id="KW-0472">Membrane</keyword>
<comment type="subcellular location">
    <subcellularLocation>
        <location evidence="2">Cell membrane</location>
        <topology evidence="2">Multi-pass membrane protein</topology>
    </subcellularLocation>
</comment>
<dbReference type="AlphaFoldDB" id="A0A3N6SKA9"/>
<evidence type="ECO:0000256" key="10">
    <source>
        <dbReference type="ARBA" id="ARBA00023004"/>
    </source>
</evidence>
<evidence type="ECO:0000313" key="15">
    <source>
        <dbReference type="EMBL" id="RQM39241.1"/>
    </source>
</evidence>
<feature type="transmembrane region" description="Helical" evidence="13">
    <location>
        <begin position="83"/>
        <end position="103"/>
    </location>
</feature>
<comment type="similarity">
    <text evidence="12">Belongs to the cytochrome b561 family.</text>
</comment>
<dbReference type="GO" id="GO:0005886">
    <property type="term" value="C:plasma membrane"/>
    <property type="evidence" value="ECO:0007669"/>
    <property type="project" value="UniProtKB-SubCell"/>
</dbReference>